<dbReference type="Proteomes" id="UP000775213">
    <property type="component" value="Unassembled WGS sequence"/>
</dbReference>
<organism evidence="2 3">
    <name type="scientific">Dendrobium chrysotoxum</name>
    <name type="common">Orchid</name>
    <dbReference type="NCBI Taxonomy" id="161865"/>
    <lineage>
        <taxon>Eukaryota</taxon>
        <taxon>Viridiplantae</taxon>
        <taxon>Streptophyta</taxon>
        <taxon>Embryophyta</taxon>
        <taxon>Tracheophyta</taxon>
        <taxon>Spermatophyta</taxon>
        <taxon>Magnoliopsida</taxon>
        <taxon>Liliopsida</taxon>
        <taxon>Asparagales</taxon>
        <taxon>Orchidaceae</taxon>
        <taxon>Epidendroideae</taxon>
        <taxon>Malaxideae</taxon>
        <taxon>Dendrobiinae</taxon>
        <taxon>Dendrobium</taxon>
    </lineage>
</organism>
<dbReference type="AlphaFoldDB" id="A0AAV7H4P3"/>
<sequence length="158" mass="17826">MSEKECEGITRLFQASCMLAPPMAVDCVTAKGALREKLLRNPGFERKEKVRLSVREKECEGITRLLRASCTLASLITLFSLPELMNMANRTATAYNRIIIDIESRDCENPEWSNREKNECDYMNIHVTKAKPLHIPSKDTESAEEGKTSNSHVIPAIK</sequence>
<evidence type="ECO:0000313" key="2">
    <source>
        <dbReference type="EMBL" id="KAH0468749.1"/>
    </source>
</evidence>
<evidence type="ECO:0000256" key="1">
    <source>
        <dbReference type="SAM" id="MobiDB-lite"/>
    </source>
</evidence>
<accession>A0AAV7H4P3</accession>
<keyword evidence="3" id="KW-1185">Reference proteome</keyword>
<reference evidence="2 3" key="1">
    <citation type="journal article" date="2021" name="Hortic Res">
        <title>Chromosome-scale assembly of the Dendrobium chrysotoxum genome enhances the understanding of orchid evolution.</title>
        <authorList>
            <person name="Zhang Y."/>
            <person name="Zhang G.Q."/>
            <person name="Zhang D."/>
            <person name="Liu X.D."/>
            <person name="Xu X.Y."/>
            <person name="Sun W.H."/>
            <person name="Yu X."/>
            <person name="Zhu X."/>
            <person name="Wang Z.W."/>
            <person name="Zhao X."/>
            <person name="Zhong W.Y."/>
            <person name="Chen H."/>
            <person name="Yin W.L."/>
            <person name="Huang T."/>
            <person name="Niu S.C."/>
            <person name="Liu Z.J."/>
        </authorList>
    </citation>
    <scope>NUCLEOTIDE SEQUENCE [LARGE SCALE GENOMIC DNA]</scope>
    <source>
        <strain evidence="2">Lindl</strain>
    </source>
</reference>
<protein>
    <submittedName>
        <fullName evidence="2">Uncharacterized protein</fullName>
    </submittedName>
</protein>
<proteinExistence type="predicted"/>
<comment type="caution">
    <text evidence="2">The sequence shown here is derived from an EMBL/GenBank/DDBJ whole genome shotgun (WGS) entry which is preliminary data.</text>
</comment>
<feature type="compositionally biased region" description="Basic and acidic residues" evidence="1">
    <location>
        <begin position="136"/>
        <end position="147"/>
    </location>
</feature>
<feature type="region of interest" description="Disordered" evidence="1">
    <location>
        <begin position="131"/>
        <end position="158"/>
    </location>
</feature>
<name>A0AAV7H4P3_DENCH</name>
<evidence type="ECO:0000313" key="3">
    <source>
        <dbReference type="Proteomes" id="UP000775213"/>
    </source>
</evidence>
<gene>
    <name evidence="2" type="ORF">IEQ34_001981</name>
</gene>
<dbReference type="EMBL" id="JAGFBR010000003">
    <property type="protein sequence ID" value="KAH0468749.1"/>
    <property type="molecule type" value="Genomic_DNA"/>
</dbReference>